<evidence type="ECO:0000256" key="3">
    <source>
        <dbReference type="ARBA" id="ARBA00022723"/>
    </source>
</evidence>
<dbReference type="InterPro" id="IPR004183">
    <property type="entry name" value="Xdiol_dOase_suB"/>
</dbReference>
<gene>
    <name evidence="7" type="primary">ygiD</name>
    <name evidence="7" type="ORF">ACFSR2_14070</name>
</gene>
<proteinExistence type="inferred from homology"/>
<dbReference type="Proteomes" id="UP001597510">
    <property type="component" value="Unassembled WGS sequence"/>
</dbReference>
<evidence type="ECO:0000256" key="2">
    <source>
        <dbReference type="ARBA" id="ARBA00007581"/>
    </source>
</evidence>
<reference evidence="8" key="1">
    <citation type="journal article" date="2019" name="Int. J. Syst. Evol. Microbiol.">
        <title>The Global Catalogue of Microorganisms (GCM) 10K type strain sequencing project: providing services to taxonomists for standard genome sequencing and annotation.</title>
        <authorList>
            <consortium name="The Broad Institute Genomics Platform"/>
            <consortium name="The Broad Institute Genome Sequencing Center for Infectious Disease"/>
            <person name="Wu L."/>
            <person name="Ma J."/>
        </authorList>
    </citation>
    <scope>NUCLEOTIDE SEQUENCE [LARGE SCALE GENOMIC DNA]</scope>
    <source>
        <strain evidence="8">KCTC 52344</strain>
    </source>
</reference>
<evidence type="ECO:0000256" key="5">
    <source>
        <dbReference type="ARBA" id="ARBA00023002"/>
    </source>
</evidence>
<keyword evidence="3" id="KW-0479">Metal-binding</keyword>
<name>A0ABW5JB84_9BACT</name>
<dbReference type="EC" id="1.13.11.29" evidence="7"/>
<accession>A0ABW5JB84</accession>
<dbReference type="Pfam" id="PF02900">
    <property type="entry name" value="LigB"/>
    <property type="match status" value="1"/>
</dbReference>
<evidence type="ECO:0000313" key="8">
    <source>
        <dbReference type="Proteomes" id="UP001597510"/>
    </source>
</evidence>
<keyword evidence="8" id="KW-1185">Reference proteome</keyword>
<dbReference type="RefSeq" id="WP_340239835.1">
    <property type="nucleotide sequence ID" value="NZ_JBBEWC010000015.1"/>
</dbReference>
<sequence>MKRLDFIKKLSILPFTTQAMNLQELKNISDGFGKSDKMPAIFIGHGNPMNALADNSFTDSLHALGKSIERPKAILVISAHWLTMNKTYVSVNPAPQTIYDFGGFPKELYEVKYEPKGAPEVAREVIKEVKSIGIIEEHKMGLDHGAWSVLRHIYPEADIPTFQMSIDFSKPPQFHFELAKELQNLRNKGVLILASGNIVHNLRQINWNGDSSKPFDWALEFDTIVKNKLDNRQLASLADFKSFGTLGQMAHPSYDHYLPMLYTAGLVNKGEAIKYTFEGFDMGSISMRCFQVG</sequence>
<comment type="cofactor">
    <cofactor evidence="1">
        <name>Zn(2+)</name>
        <dbReference type="ChEBI" id="CHEBI:29105"/>
    </cofactor>
</comment>
<evidence type="ECO:0000313" key="7">
    <source>
        <dbReference type="EMBL" id="MFD2522021.1"/>
    </source>
</evidence>
<dbReference type="InterPro" id="IPR014436">
    <property type="entry name" value="Extradiol_dOase_DODA"/>
</dbReference>
<dbReference type="NCBIfam" id="NF007914">
    <property type="entry name" value="PRK10628.1"/>
    <property type="match status" value="1"/>
</dbReference>
<keyword evidence="4" id="KW-0862">Zinc</keyword>
<dbReference type="CDD" id="cd07363">
    <property type="entry name" value="45_DOPA_Dioxygenase"/>
    <property type="match status" value="1"/>
</dbReference>
<keyword evidence="7" id="KW-0223">Dioxygenase</keyword>
<dbReference type="GO" id="GO:0050297">
    <property type="term" value="F:stizolobate synthase activity"/>
    <property type="evidence" value="ECO:0007669"/>
    <property type="project" value="UniProtKB-EC"/>
</dbReference>
<feature type="domain" description="Extradiol ring-cleavage dioxygenase class III enzyme subunit B" evidence="6">
    <location>
        <begin position="57"/>
        <end position="277"/>
    </location>
</feature>
<dbReference type="PIRSF" id="PIRSF006157">
    <property type="entry name" value="Doxgns_DODA"/>
    <property type="match status" value="1"/>
</dbReference>
<dbReference type="SUPFAM" id="SSF53213">
    <property type="entry name" value="LigB-like"/>
    <property type="match status" value="1"/>
</dbReference>
<evidence type="ECO:0000259" key="6">
    <source>
        <dbReference type="Pfam" id="PF02900"/>
    </source>
</evidence>
<keyword evidence="5 7" id="KW-0560">Oxidoreductase</keyword>
<evidence type="ECO:0000256" key="1">
    <source>
        <dbReference type="ARBA" id="ARBA00001947"/>
    </source>
</evidence>
<comment type="caution">
    <text evidence="7">The sequence shown here is derived from an EMBL/GenBank/DDBJ whole genome shotgun (WGS) entry which is preliminary data.</text>
</comment>
<dbReference type="PANTHER" id="PTHR30096">
    <property type="entry name" value="4,5-DOPA DIOXYGENASE EXTRADIOL-LIKE PROTEIN"/>
    <property type="match status" value="1"/>
</dbReference>
<organism evidence="7 8">
    <name type="scientific">Emticicia soli</name>
    <dbReference type="NCBI Taxonomy" id="2027878"/>
    <lineage>
        <taxon>Bacteria</taxon>
        <taxon>Pseudomonadati</taxon>
        <taxon>Bacteroidota</taxon>
        <taxon>Cytophagia</taxon>
        <taxon>Cytophagales</taxon>
        <taxon>Leadbetterellaceae</taxon>
        <taxon>Emticicia</taxon>
    </lineage>
</organism>
<comment type="similarity">
    <text evidence="2">Belongs to the DODA-type extradiol aromatic ring-opening dioxygenase family.</text>
</comment>
<protein>
    <submittedName>
        <fullName evidence="7">4,5-DOPA dioxygenase extradiol</fullName>
        <ecNumber evidence="7">1.13.11.29</ecNumber>
    </submittedName>
</protein>
<dbReference type="Gene3D" id="3.40.830.10">
    <property type="entry name" value="LigB-like"/>
    <property type="match status" value="1"/>
</dbReference>
<dbReference type="EMBL" id="JBHULC010000012">
    <property type="protein sequence ID" value="MFD2522021.1"/>
    <property type="molecule type" value="Genomic_DNA"/>
</dbReference>
<dbReference type="PANTHER" id="PTHR30096:SF0">
    <property type="entry name" value="4,5-DOPA DIOXYGENASE EXTRADIOL-LIKE PROTEIN"/>
    <property type="match status" value="1"/>
</dbReference>
<evidence type="ECO:0000256" key="4">
    <source>
        <dbReference type="ARBA" id="ARBA00022833"/>
    </source>
</evidence>